<accession>A0A427A851</accession>
<dbReference type="AlphaFoldDB" id="A0A427A851"/>
<reference evidence="2 3" key="1">
    <citation type="journal article" date="2014" name="Agronomy (Basel)">
        <title>A Draft Genome Sequence for Ensete ventricosum, the Drought-Tolerant Tree Against Hunger.</title>
        <authorList>
            <person name="Harrison J."/>
            <person name="Moore K.A."/>
            <person name="Paszkiewicz K."/>
            <person name="Jones T."/>
            <person name="Grant M."/>
            <person name="Ambacheew D."/>
            <person name="Muzemil S."/>
            <person name="Studholme D.J."/>
        </authorList>
    </citation>
    <scope>NUCLEOTIDE SEQUENCE [LARGE SCALE GENOMIC DNA]</scope>
</reference>
<feature type="region of interest" description="Disordered" evidence="1">
    <location>
        <begin position="24"/>
        <end position="92"/>
    </location>
</feature>
<evidence type="ECO:0000256" key="1">
    <source>
        <dbReference type="SAM" id="MobiDB-lite"/>
    </source>
</evidence>
<evidence type="ECO:0000313" key="3">
    <source>
        <dbReference type="Proteomes" id="UP000287651"/>
    </source>
</evidence>
<protein>
    <submittedName>
        <fullName evidence="2">Uncharacterized protein</fullName>
    </submittedName>
</protein>
<gene>
    <name evidence="2" type="ORF">B296_00014564</name>
</gene>
<name>A0A427A851_ENSVE</name>
<organism evidence="2 3">
    <name type="scientific">Ensete ventricosum</name>
    <name type="common">Abyssinian banana</name>
    <name type="synonym">Musa ensete</name>
    <dbReference type="NCBI Taxonomy" id="4639"/>
    <lineage>
        <taxon>Eukaryota</taxon>
        <taxon>Viridiplantae</taxon>
        <taxon>Streptophyta</taxon>
        <taxon>Embryophyta</taxon>
        <taxon>Tracheophyta</taxon>
        <taxon>Spermatophyta</taxon>
        <taxon>Magnoliopsida</taxon>
        <taxon>Liliopsida</taxon>
        <taxon>Zingiberales</taxon>
        <taxon>Musaceae</taxon>
        <taxon>Ensete</taxon>
    </lineage>
</organism>
<evidence type="ECO:0000313" key="2">
    <source>
        <dbReference type="EMBL" id="RRT72437.1"/>
    </source>
</evidence>
<comment type="caution">
    <text evidence="2">The sequence shown here is derived from an EMBL/GenBank/DDBJ whole genome shotgun (WGS) entry which is preliminary data.</text>
</comment>
<dbReference type="Proteomes" id="UP000287651">
    <property type="component" value="Unassembled WGS sequence"/>
</dbReference>
<sequence length="113" mass="12860">LLFLSSRPFQTFFFHPLHLLDQVRCPPPRPTGSPAPDQADVGQPRKRVKITMRKHKSHHSEGSSRAAAQEKEPEAPVEEDSSSSYYRPRSMKDLCGTRVHKDDEGYYVLQVAD</sequence>
<proteinExistence type="predicted"/>
<dbReference type="EMBL" id="AMZH03003404">
    <property type="protein sequence ID" value="RRT72437.1"/>
    <property type="molecule type" value="Genomic_DNA"/>
</dbReference>
<feature type="non-terminal residue" evidence="2">
    <location>
        <position position="1"/>
    </location>
</feature>
<feature type="compositionally biased region" description="Basic residues" evidence="1">
    <location>
        <begin position="44"/>
        <end position="58"/>
    </location>
</feature>